<proteinExistence type="predicted"/>
<reference evidence="1 2" key="1">
    <citation type="journal article" date="2020" name="Cell">
        <title>Large-Scale Comparative Analyses of Tick Genomes Elucidate Their Genetic Diversity and Vector Capacities.</title>
        <authorList>
            <consortium name="Tick Genome and Microbiome Consortium (TIGMIC)"/>
            <person name="Jia N."/>
            <person name="Wang J."/>
            <person name="Shi W."/>
            <person name="Du L."/>
            <person name="Sun Y."/>
            <person name="Zhan W."/>
            <person name="Jiang J.F."/>
            <person name="Wang Q."/>
            <person name="Zhang B."/>
            <person name="Ji P."/>
            <person name="Bell-Sakyi L."/>
            <person name="Cui X.M."/>
            <person name="Yuan T.T."/>
            <person name="Jiang B.G."/>
            <person name="Yang W.F."/>
            <person name="Lam T.T."/>
            <person name="Chang Q.C."/>
            <person name="Ding S.J."/>
            <person name="Wang X.J."/>
            <person name="Zhu J.G."/>
            <person name="Ruan X.D."/>
            <person name="Zhao L."/>
            <person name="Wei J.T."/>
            <person name="Ye R.Z."/>
            <person name="Que T.C."/>
            <person name="Du C.H."/>
            <person name="Zhou Y.H."/>
            <person name="Cheng J.X."/>
            <person name="Dai P.F."/>
            <person name="Guo W.B."/>
            <person name="Han X.H."/>
            <person name="Huang E.J."/>
            <person name="Li L.F."/>
            <person name="Wei W."/>
            <person name="Gao Y.C."/>
            <person name="Liu J.Z."/>
            <person name="Shao H.Z."/>
            <person name="Wang X."/>
            <person name="Wang C.C."/>
            <person name="Yang T.C."/>
            <person name="Huo Q.B."/>
            <person name="Li W."/>
            <person name="Chen H.Y."/>
            <person name="Chen S.E."/>
            <person name="Zhou L.G."/>
            <person name="Ni X.B."/>
            <person name="Tian J.H."/>
            <person name="Sheng Y."/>
            <person name="Liu T."/>
            <person name="Pan Y.S."/>
            <person name="Xia L.Y."/>
            <person name="Li J."/>
            <person name="Zhao F."/>
            <person name="Cao W.C."/>
        </authorList>
    </citation>
    <scope>NUCLEOTIDE SEQUENCE [LARGE SCALE GENOMIC DNA]</scope>
    <source>
        <strain evidence="1">Iper-2018</strain>
    </source>
</reference>
<dbReference type="Proteomes" id="UP000805193">
    <property type="component" value="Unassembled WGS sequence"/>
</dbReference>
<evidence type="ECO:0000313" key="2">
    <source>
        <dbReference type="Proteomes" id="UP000805193"/>
    </source>
</evidence>
<gene>
    <name evidence="1" type="ORF">HPB47_008840</name>
</gene>
<organism evidence="1 2">
    <name type="scientific">Ixodes persulcatus</name>
    <name type="common">Taiga tick</name>
    <dbReference type="NCBI Taxonomy" id="34615"/>
    <lineage>
        <taxon>Eukaryota</taxon>
        <taxon>Metazoa</taxon>
        <taxon>Ecdysozoa</taxon>
        <taxon>Arthropoda</taxon>
        <taxon>Chelicerata</taxon>
        <taxon>Arachnida</taxon>
        <taxon>Acari</taxon>
        <taxon>Parasitiformes</taxon>
        <taxon>Ixodida</taxon>
        <taxon>Ixodoidea</taxon>
        <taxon>Ixodidae</taxon>
        <taxon>Ixodinae</taxon>
        <taxon>Ixodes</taxon>
    </lineage>
</organism>
<accession>A0AC60P3Q1</accession>
<comment type="caution">
    <text evidence="1">The sequence shown here is derived from an EMBL/GenBank/DDBJ whole genome shotgun (WGS) entry which is preliminary data.</text>
</comment>
<protein>
    <submittedName>
        <fullName evidence="1">Uncharacterized protein</fullName>
    </submittedName>
</protein>
<name>A0AC60P3Q1_IXOPE</name>
<dbReference type="EMBL" id="JABSTQ010011214">
    <property type="protein sequence ID" value="KAG0414015.1"/>
    <property type="molecule type" value="Genomic_DNA"/>
</dbReference>
<evidence type="ECO:0000313" key="1">
    <source>
        <dbReference type="EMBL" id="KAG0414015.1"/>
    </source>
</evidence>
<keyword evidence="2" id="KW-1185">Reference proteome</keyword>
<sequence>MQKVTAIESNLQTLFTTSTPVTPAIIMDTTEIAHDTPAPPPAASSIPPHWNCRGYRHKQPVLRQHLRTSSRPPDVLILQETHDTPITLPGYQPFIAANASHGVSTLVRNRTTAIEHDLHDRHTEHLFIELIPHKKRTDGIFILNIYNTPSLRHSGSPLVIGGDFNLPHTGWGYKHCSAAGRNLWQDSHDLGFTLITDPTFPTRLGTSTARDTTPDLTFTKNVVNAQWRNTQYDLGSDHSIIEITLPHLTALSTRTREFAFVDWDAFRKHRTEKAADTSITDIESWSRDLQSDTQLATRTIKTDAPTERMDSRLAHLIEAKTSILSRWKGQRLNKRLRKKVALLNKNIEEHCRVLNQQQWAELCNSLDGQLHRSRSWKILKHLLDNTTTRSQQQDRLTKLLFKETKAHGKDHVTQTLCQKYIPSGSARPHGPYTGSSNSALDEDFSVAEVHAALRKLNSRSAPGPDCVTNKTLRNLDDPSVEQLTEYINDCWRQGSIPPSWKTAKVILIPKPGKPSSLANLRPISLTSCIGKVMEHALLTRINSHLEDTSAYPHSIIGFRAHLSTQDAMLQLKHQILDGKSRHTKAILGLDLERAFDSVAHSTILDRISLLNLGERTYNYVRDFLSHRRAYLSVGDIQSEEFTLGCVGTPQGSVISPMLFNLVMLGLAQELQKLDGIEHTIYADDITIWATTGSDGQIETALQNAIDAVENYLQGTGLRCSPDKSELLLYRPTLRGRPPLGSTHKRPSEEIQLHMRNGGTIPVVSTIRVLGMTIEANGANSTAISKILRQTANTSRLLKRVTNRRQGMKEESLIRLVHSFVICHVTYVAAFHDWYKAEKTKLDIIIRGAYKLALGLPNSTSTELLLQLGLHNTLDELIEAQRRSQLERLTLTETGRHILTKLGITYHRQHGDKHPIPRDVQTWLHADPIPKNMHPEYNKERRKARAASLIKAYGDTTGVTFVDAAEYQDGHRFAVATTVGGSLKRAASIVTQNAETAEEVAIALAALDPDCHTIVSDSRTAISNYIKGRISQQALRILHQSPHSTENQITLVWFPAHAGDVHPHLTNLNEVAHSVARGLVNRAGDSAGAPAERDRLTSYNDLTKSFYLERRTFPTPHQKLNRAQATTLRLLQTNTYPSLTRYHRIYPDIYHSNTCKICKTQVASLPHMLWECKHQYPAINTVTLSSRWQAALRSSHLDDQLWATQQACEAAKRQDLDVTPPCRYISHATSIT</sequence>